<dbReference type="PANTHER" id="PTHR24421">
    <property type="entry name" value="NITRATE/NITRITE SENSOR PROTEIN NARX-RELATED"/>
    <property type="match status" value="1"/>
</dbReference>
<dbReference type="Pfam" id="PF02518">
    <property type="entry name" value="HATPase_c"/>
    <property type="match status" value="1"/>
</dbReference>
<keyword evidence="4" id="KW-0547">Nucleotide-binding</keyword>
<dbReference type="PANTHER" id="PTHR24421:SF63">
    <property type="entry name" value="SENSOR HISTIDINE KINASE DESK"/>
    <property type="match status" value="1"/>
</dbReference>
<proteinExistence type="predicted"/>
<dbReference type="Pfam" id="PF07730">
    <property type="entry name" value="HisKA_3"/>
    <property type="match status" value="1"/>
</dbReference>
<accession>A0AAJ5DBH1</accession>
<feature type="transmembrane region" description="Helical" evidence="8">
    <location>
        <begin position="37"/>
        <end position="54"/>
    </location>
</feature>
<dbReference type="InterPro" id="IPR011712">
    <property type="entry name" value="Sig_transdc_His_kin_sub3_dim/P"/>
</dbReference>
<dbReference type="GO" id="GO:0046983">
    <property type="term" value="F:protein dimerization activity"/>
    <property type="evidence" value="ECO:0007669"/>
    <property type="project" value="InterPro"/>
</dbReference>
<dbReference type="Gene3D" id="1.20.5.1930">
    <property type="match status" value="1"/>
</dbReference>
<dbReference type="AlphaFoldDB" id="A0AAJ5DBH1"/>
<dbReference type="PROSITE" id="PS50109">
    <property type="entry name" value="HIS_KIN"/>
    <property type="match status" value="1"/>
</dbReference>
<evidence type="ECO:0000256" key="3">
    <source>
        <dbReference type="ARBA" id="ARBA00022679"/>
    </source>
</evidence>
<dbReference type="SUPFAM" id="SSF55874">
    <property type="entry name" value="ATPase domain of HSP90 chaperone/DNA topoisomerase II/histidine kinase"/>
    <property type="match status" value="1"/>
</dbReference>
<keyword evidence="8" id="KW-0812">Transmembrane</keyword>
<dbReference type="SMART" id="SM00387">
    <property type="entry name" value="HATPase_c"/>
    <property type="match status" value="1"/>
</dbReference>
<organism evidence="10 11">
    <name type="scientific">Lysinibacillus sphaericus</name>
    <name type="common">Bacillus sphaericus</name>
    <dbReference type="NCBI Taxonomy" id="1421"/>
    <lineage>
        <taxon>Bacteria</taxon>
        <taxon>Bacillati</taxon>
        <taxon>Bacillota</taxon>
        <taxon>Bacilli</taxon>
        <taxon>Bacillales</taxon>
        <taxon>Bacillaceae</taxon>
        <taxon>Lysinibacillus</taxon>
    </lineage>
</organism>
<protein>
    <recommendedName>
        <fullName evidence="2">histidine kinase</fullName>
        <ecNumber evidence="2">2.7.13.3</ecNumber>
    </recommendedName>
</protein>
<evidence type="ECO:0000256" key="7">
    <source>
        <dbReference type="ARBA" id="ARBA00023012"/>
    </source>
</evidence>
<dbReference type="InterPro" id="IPR003594">
    <property type="entry name" value="HATPase_dom"/>
</dbReference>
<evidence type="ECO:0000313" key="10">
    <source>
        <dbReference type="EMBL" id="SUV19190.1"/>
    </source>
</evidence>
<feature type="transmembrane region" description="Helical" evidence="8">
    <location>
        <begin position="131"/>
        <end position="153"/>
    </location>
</feature>
<keyword evidence="8" id="KW-0472">Membrane</keyword>
<sequence>MMRKRHSIIPNSPMLSVYLWIIFCFLPFFFIFRKSSYIEISIGITFLMLYFIFYRFSVNAKNGLVYMWISFEMVINITLTILFGYVYLSIFTAFFIGNIRRPVGFYIMYGLHIGFTVISTGFGFFVELHLFLSQLPFVVLTILAVVLLPLTIYSKNKRENLEGQLETANERIAELIVFEERQRIARDLHDTLGQKLSMIGLKSDLASRLIARDPQQALIEIKDIRQTASIALKEVRELVSDMRTNKFEDELMRISQILKAAEMEFVFEGDVDSLRVPPLVENVLSMCLKEAVTNIVKHSGATKCEIAFHQNFKEVHLIVRDNGQGITKKQALKTGNGLKGMRERLEFINGTFKIESENGTTLTVSIPVTITHQKVAENLKNL</sequence>
<keyword evidence="7" id="KW-0902">Two-component regulatory system</keyword>
<evidence type="ECO:0000256" key="2">
    <source>
        <dbReference type="ARBA" id="ARBA00012438"/>
    </source>
</evidence>
<evidence type="ECO:0000256" key="8">
    <source>
        <dbReference type="SAM" id="Phobius"/>
    </source>
</evidence>
<dbReference type="InterPro" id="IPR056374">
    <property type="entry name" value="DesK/YvfT_N"/>
</dbReference>
<dbReference type="Pfam" id="PF23540">
    <property type="entry name" value="DesK_N"/>
    <property type="match status" value="1"/>
</dbReference>
<dbReference type="GO" id="GO:0016020">
    <property type="term" value="C:membrane"/>
    <property type="evidence" value="ECO:0007669"/>
    <property type="project" value="InterPro"/>
</dbReference>
<gene>
    <name evidence="10" type="primary">desK</name>
    <name evidence="10" type="ORF">NCTC10338_04202</name>
</gene>
<dbReference type="GO" id="GO:0000155">
    <property type="term" value="F:phosphorelay sensor kinase activity"/>
    <property type="evidence" value="ECO:0007669"/>
    <property type="project" value="InterPro"/>
</dbReference>
<dbReference type="GO" id="GO:0005524">
    <property type="term" value="F:ATP binding"/>
    <property type="evidence" value="ECO:0007669"/>
    <property type="project" value="UniProtKB-KW"/>
</dbReference>
<dbReference type="EC" id="2.7.13.3" evidence="2"/>
<feature type="transmembrane region" description="Helical" evidence="8">
    <location>
        <begin position="74"/>
        <end position="96"/>
    </location>
</feature>
<keyword evidence="6" id="KW-0067">ATP-binding</keyword>
<evidence type="ECO:0000259" key="9">
    <source>
        <dbReference type="PROSITE" id="PS50109"/>
    </source>
</evidence>
<feature type="domain" description="Histidine kinase" evidence="9">
    <location>
        <begin position="284"/>
        <end position="370"/>
    </location>
</feature>
<keyword evidence="8" id="KW-1133">Transmembrane helix</keyword>
<comment type="caution">
    <text evidence="10">The sequence shown here is derived from an EMBL/GenBank/DDBJ whole genome shotgun (WGS) entry which is preliminary data.</text>
</comment>
<feature type="transmembrane region" description="Helical" evidence="8">
    <location>
        <begin position="12"/>
        <end position="32"/>
    </location>
</feature>
<evidence type="ECO:0000256" key="5">
    <source>
        <dbReference type="ARBA" id="ARBA00022777"/>
    </source>
</evidence>
<comment type="catalytic activity">
    <reaction evidence="1">
        <text>ATP + protein L-histidine = ADP + protein N-phospho-L-histidine.</text>
        <dbReference type="EC" id="2.7.13.3"/>
    </reaction>
</comment>
<evidence type="ECO:0000256" key="4">
    <source>
        <dbReference type="ARBA" id="ARBA00022741"/>
    </source>
</evidence>
<dbReference type="Gene3D" id="3.30.565.10">
    <property type="entry name" value="Histidine kinase-like ATPase, C-terminal domain"/>
    <property type="match status" value="1"/>
</dbReference>
<evidence type="ECO:0000313" key="11">
    <source>
        <dbReference type="Proteomes" id="UP000255295"/>
    </source>
</evidence>
<name>A0AAJ5DBH1_LYSSH</name>
<feature type="transmembrane region" description="Helical" evidence="8">
    <location>
        <begin position="103"/>
        <end position="125"/>
    </location>
</feature>
<dbReference type="InterPro" id="IPR050482">
    <property type="entry name" value="Sensor_HK_TwoCompSys"/>
</dbReference>
<dbReference type="CDD" id="cd16917">
    <property type="entry name" value="HATPase_UhpB-NarQ-NarX-like"/>
    <property type="match status" value="1"/>
</dbReference>
<dbReference type="Proteomes" id="UP000255295">
    <property type="component" value="Unassembled WGS sequence"/>
</dbReference>
<dbReference type="InterPro" id="IPR036890">
    <property type="entry name" value="HATPase_C_sf"/>
</dbReference>
<keyword evidence="5 10" id="KW-0418">Kinase</keyword>
<keyword evidence="3 10" id="KW-0808">Transferase</keyword>
<evidence type="ECO:0000256" key="1">
    <source>
        <dbReference type="ARBA" id="ARBA00000085"/>
    </source>
</evidence>
<evidence type="ECO:0000256" key="6">
    <source>
        <dbReference type="ARBA" id="ARBA00022840"/>
    </source>
</evidence>
<dbReference type="InterPro" id="IPR005467">
    <property type="entry name" value="His_kinase_dom"/>
</dbReference>
<reference evidence="10 11" key="1">
    <citation type="submission" date="2018-06" db="EMBL/GenBank/DDBJ databases">
        <authorList>
            <consortium name="Pathogen Informatics"/>
            <person name="Doyle S."/>
        </authorList>
    </citation>
    <scope>NUCLEOTIDE SEQUENCE [LARGE SCALE GENOMIC DNA]</scope>
    <source>
        <strain evidence="10 11">NCTC10338</strain>
    </source>
</reference>
<dbReference type="EMBL" id="UFSZ01000001">
    <property type="protein sequence ID" value="SUV19190.1"/>
    <property type="molecule type" value="Genomic_DNA"/>
</dbReference>